<dbReference type="PANTHER" id="PTHR37166">
    <property type="entry name" value="PROTEIN FLAG"/>
    <property type="match status" value="1"/>
</dbReference>
<keyword evidence="2" id="KW-0966">Cell projection</keyword>
<accession>A0A852TG56</accession>
<evidence type="ECO:0000313" key="2">
    <source>
        <dbReference type="EMBL" id="NYE06746.1"/>
    </source>
</evidence>
<reference evidence="3" key="1">
    <citation type="submission" date="2020-07" db="EMBL/GenBank/DDBJ databases">
        <authorList>
            <person name="Partida-Martinez L."/>
            <person name="Huntemann M."/>
            <person name="Clum A."/>
            <person name="Wang J."/>
            <person name="Palaniappan K."/>
            <person name="Ritter S."/>
            <person name="Chen I.-M."/>
            <person name="Stamatis D."/>
            <person name="Reddy T."/>
            <person name="O'Malley R."/>
            <person name="Daum C."/>
            <person name="Shapiro N."/>
            <person name="Ivanova N."/>
            <person name="Kyrpides N."/>
            <person name="Woyke T."/>
        </authorList>
    </citation>
    <scope>NUCLEOTIDE SEQUENCE [LARGE SCALE GENOMIC DNA]</scope>
    <source>
        <strain evidence="3">AT2.8</strain>
    </source>
</reference>
<dbReference type="AlphaFoldDB" id="A0A852TG56"/>
<keyword evidence="2" id="KW-0282">Flagellum</keyword>
<dbReference type="InterPro" id="IPR035924">
    <property type="entry name" value="FlaG-like_sf"/>
</dbReference>
<dbReference type="Gene3D" id="3.30.160.170">
    <property type="entry name" value="FlaG-like"/>
    <property type="match status" value="1"/>
</dbReference>
<name>A0A852TG56_9BACI</name>
<proteinExistence type="predicted"/>
<organism evidence="2 3">
    <name type="scientific">Neobacillus niacini</name>
    <dbReference type="NCBI Taxonomy" id="86668"/>
    <lineage>
        <taxon>Bacteria</taxon>
        <taxon>Bacillati</taxon>
        <taxon>Bacillota</taxon>
        <taxon>Bacilli</taxon>
        <taxon>Bacillales</taxon>
        <taxon>Bacillaceae</taxon>
        <taxon>Neobacillus</taxon>
    </lineage>
</organism>
<dbReference type="NCBIfam" id="NF005834">
    <property type="entry name" value="PRK07738.1"/>
    <property type="match status" value="1"/>
</dbReference>
<dbReference type="PANTHER" id="PTHR37166:SF1">
    <property type="entry name" value="PROTEIN FLAG"/>
    <property type="match status" value="1"/>
</dbReference>
<protein>
    <submittedName>
        <fullName evidence="2">Flagellar protein FlaG</fullName>
    </submittedName>
</protein>
<comment type="caution">
    <text evidence="2">The sequence shown here is derived from an EMBL/GenBank/DDBJ whole genome shotgun (WGS) entry which is preliminary data.</text>
</comment>
<gene>
    <name evidence="2" type="ORF">F4694_003526</name>
</gene>
<evidence type="ECO:0000313" key="3">
    <source>
        <dbReference type="Proteomes" id="UP000548423"/>
    </source>
</evidence>
<keyword evidence="2" id="KW-0969">Cilium</keyword>
<sequence>MLDKITIANNLSTDSQLKPIEKVESVPQAKPVTPEKQEQHQQQGQHSREKTEKVIASMNDFLKASNSHLKFEFHEDLQEYYVTLVDDKTNEVIREIPSKKLLDMYAAMTEYVGLLVDKKI</sequence>
<dbReference type="SUPFAM" id="SSF160214">
    <property type="entry name" value="FlaG-like"/>
    <property type="match status" value="1"/>
</dbReference>
<dbReference type="Proteomes" id="UP000548423">
    <property type="component" value="Unassembled WGS sequence"/>
</dbReference>
<evidence type="ECO:0000256" key="1">
    <source>
        <dbReference type="SAM" id="MobiDB-lite"/>
    </source>
</evidence>
<dbReference type="EMBL" id="JACCBX010000007">
    <property type="protein sequence ID" value="NYE06746.1"/>
    <property type="molecule type" value="Genomic_DNA"/>
</dbReference>
<feature type="region of interest" description="Disordered" evidence="1">
    <location>
        <begin position="18"/>
        <end position="51"/>
    </location>
</feature>
<dbReference type="Pfam" id="PF03646">
    <property type="entry name" value="FlaG"/>
    <property type="match status" value="1"/>
</dbReference>
<dbReference type="InterPro" id="IPR005186">
    <property type="entry name" value="FlaG"/>
</dbReference>
<reference evidence="3" key="2">
    <citation type="submission" date="2020-08" db="EMBL/GenBank/DDBJ databases">
        <title>The Agave Microbiome: Exploring the role of microbial communities in plant adaptations to desert environments.</title>
        <authorList>
            <person name="Partida-Martinez L.P."/>
        </authorList>
    </citation>
    <scope>NUCLEOTIDE SEQUENCE [LARGE SCALE GENOMIC DNA]</scope>
    <source>
        <strain evidence="3">AT2.8</strain>
    </source>
</reference>